<dbReference type="SMART" id="SM00298">
    <property type="entry name" value="CHROMO"/>
    <property type="match status" value="1"/>
</dbReference>
<dbReference type="InterPro" id="IPR023780">
    <property type="entry name" value="Chromo_domain"/>
</dbReference>
<feature type="compositionally biased region" description="Basic and acidic residues" evidence="2">
    <location>
        <begin position="335"/>
        <end position="345"/>
    </location>
</feature>
<proteinExistence type="predicted"/>
<evidence type="ECO:0000259" key="3">
    <source>
        <dbReference type="PROSITE" id="PS50013"/>
    </source>
</evidence>
<organism evidence="4 5">
    <name type="scientific">Parathielavia appendiculata</name>
    <dbReference type="NCBI Taxonomy" id="2587402"/>
    <lineage>
        <taxon>Eukaryota</taxon>
        <taxon>Fungi</taxon>
        <taxon>Dikarya</taxon>
        <taxon>Ascomycota</taxon>
        <taxon>Pezizomycotina</taxon>
        <taxon>Sordariomycetes</taxon>
        <taxon>Sordariomycetidae</taxon>
        <taxon>Sordariales</taxon>
        <taxon>Chaetomiaceae</taxon>
        <taxon>Parathielavia</taxon>
    </lineage>
</organism>
<accession>A0AAN6U9Q1</accession>
<sequence length="505" mass="55502">MADRSAPRRTILEIPILSIKRYIPGSGPPPPRIALLPPRDSTAYIIDQFVLPSDKDLSPGSRRLLHYYIGFTDLPAVKTLVPCHKVLDYVSPRELEEWEYKNLARKEEGRARMLAAKQRVGPAKPEPGQPPKVPMEDVGLPVLSSQDQALLLAEQIAGPSLSTPKKRRLSRVLDAEAGDTINMDSDDAAIHRQLQGDPDLEDMVYGDDVEADSEFVDQLAIPYGETPSRASSLMPPLQGSSRNSPTASSTEEGPSRSASTDPLHAQSNGSTPSRIHPAWARAFGRQKQNETAWSLSANTMPSERSTTTSARPASGNQSNGKKSSHSKQPKKKKQKTEPEPKAKAAVDEWEVKDLLDDQWFVEQGVKVHKYLVLWEGDWPEDQNPTWEPTENVQDQALLKRYQNKKKAGLLKPPRKQRTLHRSLPGAKYSSVAEAFEAGIDEQTGPAAAGGVSDAEGPEETFLVTENAGYIMVNGRKSALAPAAPPPSFGSFDNMLARYNQVFPRV</sequence>
<protein>
    <recommendedName>
        <fullName evidence="3">Chromo domain-containing protein</fullName>
    </recommendedName>
</protein>
<dbReference type="RefSeq" id="XP_062652814.1">
    <property type="nucleotide sequence ID" value="XM_062788067.1"/>
</dbReference>
<feature type="compositionally biased region" description="Polar residues" evidence="2">
    <location>
        <begin position="297"/>
        <end position="320"/>
    </location>
</feature>
<dbReference type="Pfam" id="PF00385">
    <property type="entry name" value="Chromo"/>
    <property type="match status" value="1"/>
</dbReference>
<gene>
    <name evidence="4" type="ORF">N657DRAFT_561539</name>
</gene>
<dbReference type="SUPFAM" id="SSF54160">
    <property type="entry name" value="Chromo domain-like"/>
    <property type="match status" value="1"/>
</dbReference>
<dbReference type="Gene3D" id="2.40.50.40">
    <property type="match status" value="1"/>
</dbReference>
<dbReference type="GO" id="GO:0006338">
    <property type="term" value="P:chromatin remodeling"/>
    <property type="evidence" value="ECO:0007669"/>
    <property type="project" value="UniProtKB-ARBA"/>
</dbReference>
<dbReference type="GeneID" id="87824837"/>
<evidence type="ECO:0000256" key="2">
    <source>
        <dbReference type="SAM" id="MobiDB-lite"/>
    </source>
</evidence>
<dbReference type="CDD" id="cd00024">
    <property type="entry name" value="CD_CSD"/>
    <property type="match status" value="1"/>
</dbReference>
<dbReference type="EMBL" id="MU853223">
    <property type="protein sequence ID" value="KAK4129043.1"/>
    <property type="molecule type" value="Genomic_DNA"/>
</dbReference>
<dbReference type="InterPro" id="IPR016197">
    <property type="entry name" value="Chromo-like_dom_sf"/>
</dbReference>
<dbReference type="AlphaFoldDB" id="A0AAN6U9Q1"/>
<feature type="compositionally biased region" description="Polar residues" evidence="2">
    <location>
        <begin position="238"/>
        <end position="273"/>
    </location>
</feature>
<feature type="region of interest" description="Disordered" evidence="2">
    <location>
        <begin position="297"/>
        <end position="345"/>
    </location>
</feature>
<name>A0AAN6U9Q1_9PEZI</name>
<keyword evidence="5" id="KW-1185">Reference proteome</keyword>
<dbReference type="PROSITE" id="PS50013">
    <property type="entry name" value="CHROMO_2"/>
    <property type="match status" value="1"/>
</dbReference>
<comment type="caution">
    <text evidence="4">The sequence shown here is derived from an EMBL/GenBank/DDBJ whole genome shotgun (WGS) entry which is preliminary data.</text>
</comment>
<comment type="subunit">
    <text evidence="1">Component of the NuA4 histone acetyltransferase complex.</text>
</comment>
<evidence type="ECO:0000313" key="5">
    <source>
        <dbReference type="Proteomes" id="UP001302602"/>
    </source>
</evidence>
<reference evidence="4" key="2">
    <citation type="submission" date="2023-05" db="EMBL/GenBank/DDBJ databases">
        <authorList>
            <consortium name="Lawrence Berkeley National Laboratory"/>
            <person name="Steindorff A."/>
            <person name="Hensen N."/>
            <person name="Bonometti L."/>
            <person name="Westerberg I."/>
            <person name="Brannstrom I.O."/>
            <person name="Guillou S."/>
            <person name="Cros-Aarteil S."/>
            <person name="Calhoun S."/>
            <person name="Haridas S."/>
            <person name="Kuo A."/>
            <person name="Mondo S."/>
            <person name="Pangilinan J."/>
            <person name="Riley R."/>
            <person name="Labutti K."/>
            <person name="Andreopoulos B."/>
            <person name="Lipzen A."/>
            <person name="Chen C."/>
            <person name="Yanf M."/>
            <person name="Daum C."/>
            <person name="Ng V."/>
            <person name="Clum A."/>
            <person name="Ohm R."/>
            <person name="Martin F."/>
            <person name="Silar P."/>
            <person name="Natvig D."/>
            <person name="Lalanne C."/>
            <person name="Gautier V."/>
            <person name="Ament-Velasquez S.L."/>
            <person name="Kruys A."/>
            <person name="Hutchinson M.I."/>
            <person name="Powell A.J."/>
            <person name="Barry K."/>
            <person name="Miller A.N."/>
            <person name="Grigoriev I.V."/>
            <person name="Debuchy R."/>
            <person name="Gladieux P."/>
            <person name="Thoren M.H."/>
            <person name="Johannesson H."/>
        </authorList>
    </citation>
    <scope>NUCLEOTIDE SEQUENCE</scope>
    <source>
        <strain evidence="4">CBS 731.68</strain>
    </source>
</reference>
<dbReference type="InterPro" id="IPR000953">
    <property type="entry name" value="Chromo/chromo_shadow_dom"/>
</dbReference>
<evidence type="ECO:0000313" key="4">
    <source>
        <dbReference type="EMBL" id="KAK4129043.1"/>
    </source>
</evidence>
<dbReference type="Proteomes" id="UP001302602">
    <property type="component" value="Unassembled WGS sequence"/>
</dbReference>
<evidence type="ECO:0000256" key="1">
    <source>
        <dbReference type="ARBA" id="ARBA00011353"/>
    </source>
</evidence>
<feature type="domain" description="Chromo" evidence="3">
    <location>
        <begin position="349"/>
        <end position="413"/>
    </location>
</feature>
<reference evidence="4" key="1">
    <citation type="journal article" date="2023" name="Mol. Phylogenet. Evol.">
        <title>Genome-scale phylogeny and comparative genomics of the fungal order Sordariales.</title>
        <authorList>
            <person name="Hensen N."/>
            <person name="Bonometti L."/>
            <person name="Westerberg I."/>
            <person name="Brannstrom I.O."/>
            <person name="Guillou S."/>
            <person name="Cros-Aarteil S."/>
            <person name="Calhoun S."/>
            <person name="Haridas S."/>
            <person name="Kuo A."/>
            <person name="Mondo S."/>
            <person name="Pangilinan J."/>
            <person name="Riley R."/>
            <person name="LaButti K."/>
            <person name="Andreopoulos B."/>
            <person name="Lipzen A."/>
            <person name="Chen C."/>
            <person name="Yan M."/>
            <person name="Daum C."/>
            <person name="Ng V."/>
            <person name="Clum A."/>
            <person name="Steindorff A."/>
            <person name="Ohm R.A."/>
            <person name="Martin F."/>
            <person name="Silar P."/>
            <person name="Natvig D.O."/>
            <person name="Lalanne C."/>
            <person name="Gautier V."/>
            <person name="Ament-Velasquez S.L."/>
            <person name="Kruys A."/>
            <person name="Hutchinson M.I."/>
            <person name="Powell A.J."/>
            <person name="Barry K."/>
            <person name="Miller A.N."/>
            <person name="Grigoriev I.V."/>
            <person name="Debuchy R."/>
            <person name="Gladieux P."/>
            <person name="Hiltunen Thoren M."/>
            <person name="Johannesson H."/>
        </authorList>
    </citation>
    <scope>NUCLEOTIDE SEQUENCE</scope>
    <source>
        <strain evidence="4">CBS 731.68</strain>
    </source>
</reference>
<feature type="compositionally biased region" description="Basic residues" evidence="2">
    <location>
        <begin position="322"/>
        <end position="334"/>
    </location>
</feature>
<feature type="region of interest" description="Disordered" evidence="2">
    <location>
        <begin position="226"/>
        <end position="275"/>
    </location>
</feature>